<dbReference type="InterPro" id="IPR050204">
    <property type="entry name" value="AraC_XylS_family_regulators"/>
</dbReference>
<dbReference type="EMBL" id="CP071090">
    <property type="protein sequence ID" value="QSQ21546.1"/>
    <property type="molecule type" value="Genomic_DNA"/>
</dbReference>
<gene>
    <name evidence="5" type="ORF">JY651_41260</name>
</gene>
<keyword evidence="3" id="KW-0804">Transcription</keyword>
<keyword evidence="6" id="KW-1185">Reference proteome</keyword>
<organism evidence="5 6">
    <name type="scientific">Pyxidicoccus parkwayensis</name>
    <dbReference type="NCBI Taxonomy" id="2813578"/>
    <lineage>
        <taxon>Bacteria</taxon>
        <taxon>Pseudomonadati</taxon>
        <taxon>Myxococcota</taxon>
        <taxon>Myxococcia</taxon>
        <taxon>Myxococcales</taxon>
        <taxon>Cystobacterineae</taxon>
        <taxon>Myxococcaceae</taxon>
        <taxon>Pyxidicoccus</taxon>
    </lineage>
</organism>
<dbReference type="SUPFAM" id="SSF46689">
    <property type="entry name" value="Homeodomain-like"/>
    <property type="match status" value="2"/>
</dbReference>
<evidence type="ECO:0000259" key="4">
    <source>
        <dbReference type="PROSITE" id="PS01124"/>
    </source>
</evidence>
<keyword evidence="2" id="KW-0238">DNA-binding</keyword>
<dbReference type="Proteomes" id="UP000662747">
    <property type="component" value="Chromosome"/>
</dbReference>
<dbReference type="Gene3D" id="1.10.10.60">
    <property type="entry name" value="Homeodomain-like"/>
    <property type="match status" value="1"/>
</dbReference>
<dbReference type="InterPro" id="IPR018060">
    <property type="entry name" value="HTH_AraC"/>
</dbReference>
<name>A0ABX7NT10_9BACT</name>
<evidence type="ECO:0000256" key="3">
    <source>
        <dbReference type="ARBA" id="ARBA00023163"/>
    </source>
</evidence>
<dbReference type="SMART" id="SM00342">
    <property type="entry name" value="HTH_ARAC"/>
    <property type="match status" value="1"/>
</dbReference>
<evidence type="ECO:0000313" key="5">
    <source>
        <dbReference type="EMBL" id="QSQ21546.1"/>
    </source>
</evidence>
<proteinExistence type="predicted"/>
<dbReference type="Pfam" id="PF12833">
    <property type="entry name" value="HTH_18"/>
    <property type="match status" value="1"/>
</dbReference>
<reference evidence="5 6" key="1">
    <citation type="submission" date="2021-02" db="EMBL/GenBank/DDBJ databases">
        <title>De Novo genome assembly of isolated myxobacteria.</title>
        <authorList>
            <person name="Stevens D.C."/>
        </authorList>
    </citation>
    <scope>NUCLEOTIDE SEQUENCE [LARGE SCALE GENOMIC DNA]</scope>
    <source>
        <strain evidence="6">SCPEA02</strain>
    </source>
</reference>
<accession>A0ABX7NT10</accession>
<dbReference type="InterPro" id="IPR009057">
    <property type="entry name" value="Homeodomain-like_sf"/>
</dbReference>
<dbReference type="PROSITE" id="PS01124">
    <property type="entry name" value="HTH_ARAC_FAMILY_2"/>
    <property type="match status" value="1"/>
</dbReference>
<keyword evidence="1" id="KW-0805">Transcription regulation</keyword>
<protein>
    <submittedName>
        <fullName evidence="5">Helix-turn-helix transcriptional regulator</fullName>
    </submittedName>
</protein>
<sequence>MNLVRGYAVIDDEMRIDGMRLIEVHHAPALVLPTHAHDTAKIGVLLAGGGSERAGLELESHTPLALFTRRPFRSHETQYHAQGARLLFVQLDPDDRRARAAIDPPRLGLATALELGRLLVRAFGEPRSCRARLVRDAANTILRTLAEMPRPRPPAWLEEARELLVANMARPPTLSELGRVVGAHPVHLAQSFRAHWGMTSRHYLRAHRVFRAMELIDRGVGLAEAAAAVGFADQSHMTRAIRLERGAPPGALRRQSPT</sequence>
<dbReference type="PANTHER" id="PTHR46796">
    <property type="entry name" value="HTH-TYPE TRANSCRIPTIONAL ACTIVATOR RHAS-RELATED"/>
    <property type="match status" value="1"/>
</dbReference>
<evidence type="ECO:0000313" key="6">
    <source>
        <dbReference type="Proteomes" id="UP000662747"/>
    </source>
</evidence>
<evidence type="ECO:0000256" key="1">
    <source>
        <dbReference type="ARBA" id="ARBA00023015"/>
    </source>
</evidence>
<evidence type="ECO:0000256" key="2">
    <source>
        <dbReference type="ARBA" id="ARBA00023125"/>
    </source>
</evidence>
<feature type="domain" description="HTH araC/xylS-type" evidence="4">
    <location>
        <begin position="158"/>
        <end position="255"/>
    </location>
</feature>